<sequence length="203" mass="22130">MREFPTQKTNLLKMGAAQMQTNHLSHFILAAELCPLMEAEAAVTGEARCVFMSSGARATCEKKYLEKRYFEKHGGNLGDEGKSMLFATIVGGGKSFRYSQSKLANSVMMYAMHEKLQAKGSKVKVFCAHPGGSRTTLGDNIELPWLEWMLMKYVLMPMFQSAEDGTLGELIGMMAEDAQSGVLYEPLGKGGLAGPAVPNPPQP</sequence>
<dbReference type="PANTHER" id="PTHR24320">
    <property type="entry name" value="RETINOL DEHYDROGENASE"/>
    <property type="match status" value="1"/>
</dbReference>
<dbReference type="STRING" id="667725.A0A0L0FMR5"/>
<keyword evidence="4" id="KW-1185">Reference proteome</keyword>
<evidence type="ECO:0000256" key="2">
    <source>
        <dbReference type="ARBA" id="ARBA00023002"/>
    </source>
</evidence>
<protein>
    <submittedName>
        <fullName evidence="3">Uncharacterized protein</fullName>
    </submittedName>
</protein>
<comment type="similarity">
    <text evidence="1">Belongs to the short-chain dehydrogenases/reductases (SDR) family.</text>
</comment>
<dbReference type="InterPro" id="IPR036291">
    <property type="entry name" value="NAD(P)-bd_dom_sf"/>
</dbReference>
<dbReference type="GO" id="GO:0016491">
    <property type="term" value="F:oxidoreductase activity"/>
    <property type="evidence" value="ECO:0007669"/>
    <property type="project" value="UniProtKB-KW"/>
</dbReference>
<dbReference type="Proteomes" id="UP000054560">
    <property type="component" value="Unassembled WGS sequence"/>
</dbReference>
<accession>A0A0L0FMR5</accession>
<evidence type="ECO:0000313" key="3">
    <source>
        <dbReference type="EMBL" id="KNC78050.1"/>
    </source>
</evidence>
<dbReference type="PANTHER" id="PTHR24320:SF148">
    <property type="entry name" value="NAD(P)-BINDING ROSSMANN-FOLD SUPERFAMILY PROTEIN"/>
    <property type="match status" value="1"/>
</dbReference>
<evidence type="ECO:0000256" key="1">
    <source>
        <dbReference type="ARBA" id="ARBA00006484"/>
    </source>
</evidence>
<dbReference type="SUPFAM" id="SSF51735">
    <property type="entry name" value="NAD(P)-binding Rossmann-fold domains"/>
    <property type="match status" value="1"/>
</dbReference>
<gene>
    <name evidence="3" type="ORF">SARC_09506</name>
</gene>
<keyword evidence="2" id="KW-0560">Oxidoreductase</keyword>
<dbReference type="Gene3D" id="3.40.50.720">
    <property type="entry name" value="NAD(P)-binding Rossmann-like Domain"/>
    <property type="match status" value="1"/>
</dbReference>
<dbReference type="GeneID" id="25910010"/>
<name>A0A0L0FMR5_9EUKA</name>
<dbReference type="EMBL" id="KQ242568">
    <property type="protein sequence ID" value="KNC78050.1"/>
    <property type="molecule type" value="Genomic_DNA"/>
</dbReference>
<organism evidence="3 4">
    <name type="scientific">Sphaeroforma arctica JP610</name>
    <dbReference type="NCBI Taxonomy" id="667725"/>
    <lineage>
        <taxon>Eukaryota</taxon>
        <taxon>Ichthyosporea</taxon>
        <taxon>Ichthyophonida</taxon>
        <taxon>Sphaeroforma</taxon>
    </lineage>
</organism>
<reference evidence="3 4" key="1">
    <citation type="submission" date="2011-02" db="EMBL/GenBank/DDBJ databases">
        <title>The Genome Sequence of Sphaeroforma arctica JP610.</title>
        <authorList>
            <consortium name="The Broad Institute Genome Sequencing Platform"/>
            <person name="Russ C."/>
            <person name="Cuomo C."/>
            <person name="Young S.K."/>
            <person name="Zeng Q."/>
            <person name="Gargeya S."/>
            <person name="Alvarado L."/>
            <person name="Berlin A."/>
            <person name="Chapman S.B."/>
            <person name="Chen Z."/>
            <person name="Freedman E."/>
            <person name="Gellesch M."/>
            <person name="Goldberg J."/>
            <person name="Griggs A."/>
            <person name="Gujja S."/>
            <person name="Heilman E."/>
            <person name="Heiman D."/>
            <person name="Howarth C."/>
            <person name="Mehta T."/>
            <person name="Neiman D."/>
            <person name="Pearson M."/>
            <person name="Roberts A."/>
            <person name="Saif S."/>
            <person name="Shea T."/>
            <person name="Shenoy N."/>
            <person name="Sisk P."/>
            <person name="Stolte C."/>
            <person name="Sykes S."/>
            <person name="White J."/>
            <person name="Yandava C."/>
            <person name="Burger G."/>
            <person name="Gray M.W."/>
            <person name="Holland P.W.H."/>
            <person name="King N."/>
            <person name="Lang F.B.F."/>
            <person name="Roger A.J."/>
            <person name="Ruiz-Trillo I."/>
            <person name="Haas B."/>
            <person name="Nusbaum C."/>
            <person name="Birren B."/>
        </authorList>
    </citation>
    <scope>NUCLEOTIDE SEQUENCE [LARGE SCALE GENOMIC DNA]</scope>
    <source>
        <strain evidence="3 4">JP610</strain>
    </source>
</reference>
<dbReference type="OrthoDB" id="10265294at2759"/>
<evidence type="ECO:0000313" key="4">
    <source>
        <dbReference type="Proteomes" id="UP000054560"/>
    </source>
</evidence>
<dbReference type="RefSeq" id="XP_014151952.1">
    <property type="nucleotide sequence ID" value="XM_014296477.1"/>
</dbReference>
<proteinExistence type="inferred from homology"/>
<dbReference type="AlphaFoldDB" id="A0A0L0FMR5"/>